<evidence type="ECO:0000256" key="1">
    <source>
        <dbReference type="SAM" id="MobiDB-lite"/>
    </source>
</evidence>
<comment type="caution">
    <text evidence="2">The sequence shown here is derived from an EMBL/GenBank/DDBJ whole genome shotgun (WGS) entry which is preliminary data.</text>
</comment>
<proteinExistence type="predicted"/>
<feature type="region of interest" description="Disordered" evidence="1">
    <location>
        <begin position="217"/>
        <end position="240"/>
    </location>
</feature>
<dbReference type="AlphaFoldDB" id="A0AAV7S285"/>
<reference evidence="2" key="1">
    <citation type="journal article" date="2022" name="bioRxiv">
        <title>Sequencing and chromosome-scale assembly of the giantPleurodeles waltlgenome.</title>
        <authorList>
            <person name="Brown T."/>
            <person name="Elewa A."/>
            <person name="Iarovenko S."/>
            <person name="Subramanian E."/>
            <person name="Araus A.J."/>
            <person name="Petzold A."/>
            <person name="Susuki M."/>
            <person name="Suzuki K.-i.T."/>
            <person name="Hayashi T."/>
            <person name="Toyoda A."/>
            <person name="Oliveira C."/>
            <person name="Osipova E."/>
            <person name="Leigh N.D."/>
            <person name="Simon A."/>
            <person name="Yun M.H."/>
        </authorList>
    </citation>
    <scope>NUCLEOTIDE SEQUENCE</scope>
    <source>
        <strain evidence="2">20211129_DDA</strain>
        <tissue evidence="2">Liver</tissue>
    </source>
</reference>
<feature type="region of interest" description="Disordered" evidence="1">
    <location>
        <begin position="135"/>
        <end position="160"/>
    </location>
</feature>
<gene>
    <name evidence="2" type="ORF">NDU88_011583</name>
</gene>
<keyword evidence="3" id="KW-1185">Reference proteome</keyword>
<feature type="region of interest" description="Disordered" evidence="1">
    <location>
        <begin position="1"/>
        <end position="69"/>
    </location>
</feature>
<feature type="compositionally biased region" description="Basic residues" evidence="1">
    <location>
        <begin position="138"/>
        <end position="154"/>
    </location>
</feature>
<evidence type="ECO:0000313" key="2">
    <source>
        <dbReference type="EMBL" id="KAJ1158911.1"/>
    </source>
</evidence>
<name>A0AAV7S285_PLEWA</name>
<organism evidence="2 3">
    <name type="scientific">Pleurodeles waltl</name>
    <name type="common">Iberian ribbed newt</name>
    <dbReference type="NCBI Taxonomy" id="8319"/>
    <lineage>
        <taxon>Eukaryota</taxon>
        <taxon>Metazoa</taxon>
        <taxon>Chordata</taxon>
        <taxon>Craniata</taxon>
        <taxon>Vertebrata</taxon>
        <taxon>Euteleostomi</taxon>
        <taxon>Amphibia</taxon>
        <taxon>Batrachia</taxon>
        <taxon>Caudata</taxon>
        <taxon>Salamandroidea</taxon>
        <taxon>Salamandridae</taxon>
        <taxon>Pleurodelinae</taxon>
        <taxon>Pleurodeles</taxon>
    </lineage>
</organism>
<feature type="compositionally biased region" description="Low complexity" evidence="1">
    <location>
        <begin position="230"/>
        <end position="240"/>
    </location>
</feature>
<protein>
    <submittedName>
        <fullName evidence="2">Uncharacterized protein</fullName>
    </submittedName>
</protein>
<dbReference type="EMBL" id="JANPWB010000009">
    <property type="protein sequence ID" value="KAJ1158911.1"/>
    <property type="molecule type" value="Genomic_DNA"/>
</dbReference>
<evidence type="ECO:0000313" key="3">
    <source>
        <dbReference type="Proteomes" id="UP001066276"/>
    </source>
</evidence>
<dbReference type="Proteomes" id="UP001066276">
    <property type="component" value="Chromosome 5"/>
</dbReference>
<sequence length="255" mass="27207">MPPKAARNTGDKAEGGKTTRAGKDKGDSAGAARRPITTAAKLSGKNTTSVGRDFKNDDSITPPLEVRGKGKIQPTITTFLAAEVQENYTEHTVPPPANSQSVIEVVPLGTNGERVPIETNKTLIRASQSDILDSSVVTKKKRGGSPISRNRHQAQRSQFPVGREAVGDMDDTTTTLCTEGWQHVSPKLMIGDKEIKKSLKPLDWAKDGGDTFYSLTEESDFTSSEHDLSESGSSISDGGHIIKQRAYSAAAAATS</sequence>
<accession>A0AAV7S285</accession>
<feature type="compositionally biased region" description="Basic and acidic residues" evidence="1">
    <location>
        <begin position="9"/>
        <end position="27"/>
    </location>
</feature>